<name>A0A0E9X270_ANGAN</name>
<organism evidence="1">
    <name type="scientific">Anguilla anguilla</name>
    <name type="common">European freshwater eel</name>
    <name type="synonym">Muraena anguilla</name>
    <dbReference type="NCBI Taxonomy" id="7936"/>
    <lineage>
        <taxon>Eukaryota</taxon>
        <taxon>Metazoa</taxon>
        <taxon>Chordata</taxon>
        <taxon>Craniata</taxon>
        <taxon>Vertebrata</taxon>
        <taxon>Euteleostomi</taxon>
        <taxon>Actinopterygii</taxon>
        <taxon>Neopterygii</taxon>
        <taxon>Teleostei</taxon>
        <taxon>Anguilliformes</taxon>
        <taxon>Anguillidae</taxon>
        <taxon>Anguilla</taxon>
    </lineage>
</organism>
<reference evidence="1" key="1">
    <citation type="submission" date="2014-11" db="EMBL/GenBank/DDBJ databases">
        <authorList>
            <person name="Amaro Gonzalez C."/>
        </authorList>
    </citation>
    <scope>NUCLEOTIDE SEQUENCE</scope>
</reference>
<dbReference type="EMBL" id="GBXM01012587">
    <property type="protein sequence ID" value="JAH95990.1"/>
    <property type="molecule type" value="Transcribed_RNA"/>
</dbReference>
<sequence length="45" mass="5210">MLALIIIIRFNIGPFSWQGFKRRIFVSICSRFLSPCKIVLLVAIK</sequence>
<proteinExistence type="predicted"/>
<dbReference type="AlphaFoldDB" id="A0A0E9X270"/>
<reference evidence="1" key="2">
    <citation type="journal article" date="2015" name="Fish Shellfish Immunol.">
        <title>Early steps in the European eel (Anguilla anguilla)-Vibrio vulnificus interaction in the gills: Role of the RtxA13 toxin.</title>
        <authorList>
            <person name="Callol A."/>
            <person name="Pajuelo D."/>
            <person name="Ebbesson L."/>
            <person name="Teles M."/>
            <person name="MacKenzie S."/>
            <person name="Amaro C."/>
        </authorList>
    </citation>
    <scope>NUCLEOTIDE SEQUENCE</scope>
</reference>
<evidence type="ECO:0000313" key="1">
    <source>
        <dbReference type="EMBL" id="JAH95990.1"/>
    </source>
</evidence>
<protein>
    <submittedName>
        <fullName evidence="1">Uncharacterized protein</fullName>
    </submittedName>
</protein>
<accession>A0A0E9X270</accession>